<dbReference type="NCBIfam" id="TIGR00094">
    <property type="entry name" value="tRNA_TruD_broad"/>
    <property type="match status" value="1"/>
</dbReference>
<keyword evidence="6" id="KW-1185">Reference proteome</keyword>
<dbReference type="PANTHER" id="PTHR13326">
    <property type="entry name" value="TRNA PSEUDOURIDINE SYNTHASE D"/>
    <property type="match status" value="1"/>
</dbReference>
<feature type="domain" description="TRUD" evidence="4">
    <location>
        <begin position="401"/>
        <end position="673"/>
    </location>
</feature>
<name>A0AAD5XMN9_9FUNG</name>
<feature type="compositionally biased region" description="Basic and acidic residues" evidence="3">
    <location>
        <begin position="31"/>
        <end position="42"/>
    </location>
</feature>
<dbReference type="PROSITE" id="PS50984">
    <property type="entry name" value="TRUD"/>
    <property type="match status" value="1"/>
</dbReference>
<dbReference type="PANTHER" id="PTHR13326:SF21">
    <property type="entry name" value="PSEUDOURIDYLATE SYNTHASE PUS7L"/>
    <property type="match status" value="1"/>
</dbReference>
<dbReference type="Gene3D" id="3.30.2350.20">
    <property type="entry name" value="TruD, catalytic domain"/>
    <property type="match status" value="2"/>
</dbReference>
<dbReference type="GO" id="GO:0003723">
    <property type="term" value="F:RNA binding"/>
    <property type="evidence" value="ECO:0007669"/>
    <property type="project" value="InterPro"/>
</dbReference>
<accession>A0AAD5XMN9</accession>
<sequence>MSNSTAPYPSDNNAPATPLTQKRPLGIGLKNDPEAEDVKAELYEGSSSNKRARTDDRDDDADKKKTAAMAWATTRKMLVEEDVGITEYIAPDIPGFTGILKTRFTDFQVNEVTLDGQIVHLVSTDVPEPPTAPTAEEPDVKAEANEDVGYEQLSAIINNAEVIDKLRDMVEKIKELQAPKKEITVDEPPPLPPGDISINIPQKDARAQVHACVRQNFGTWLETAAAEGGDLSFKMLCSGNVRRNGGGGGGKNNRRGRGGGGGYKGGAGNWKSRKQVTAEWDAAGGQYTEFTLYKENVDTMTAIAKLAGMMRVPSKKFSYAGSKDKRAATTQKCAISRVPASRLASLNKGLKGMMLGDFAARKEQITLGELGGNHFKIALRDVECREEADIERAMCSLRDNGFVNYFGMQRFGTRSLPTYAVGIAYLNGQFKAAVDMIMEPMEGERKEVTEARRLWLEDKNAKGAFADMPRHCVAERSILGYFKQTDRRSDFLGALESIPRNLRTMYLHSYQSLVWNHMATARLKLYGRTPVIGDLVDITPADRKPLVDDDDADAIVDDMLDIKDETDIKDVQDTNPDAPDAPDAPAAATGPAPPSTRRPELLIKVLSTAAECAQYTIHDVVLPLPGHSVEYPRHGVRDMYKDFMAPHNVDPFDMQRKHKTASLPGSYRKILGRAVDFAWKTMRYEDAEQDLAMTDMDVVRGKQEPVSDPNGKRLALIFELTLKSSQYATMAMREFTKMETAAGHHEAAWNAGGGSSAQKESPVKESIIIE</sequence>
<dbReference type="InterPro" id="IPR011760">
    <property type="entry name" value="PsdUridine_synth_TruD_insert"/>
</dbReference>
<proteinExistence type="inferred from homology"/>
<evidence type="ECO:0000259" key="4">
    <source>
        <dbReference type="PROSITE" id="PS50984"/>
    </source>
</evidence>
<keyword evidence="2" id="KW-0413">Isomerase</keyword>
<dbReference type="SUPFAM" id="SSF55120">
    <property type="entry name" value="Pseudouridine synthase"/>
    <property type="match status" value="1"/>
</dbReference>
<dbReference type="AlphaFoldDB" id="A0AAD5XMN9"/>
<dbReference type="InterPro" id="IPR020103">
    <property type="entry name" value="PsdUridine_synth_cat_dom_sf"/>
</dbReference>
<evidence type="ECO:0000313" key="6">
    <source>
        <dbReference type="Proteomes" id="UP001212152"/>
    </source>
</evidence>
<dbReference type="Pfam" id="PF01142">
    <property type="entry name" value="TruD"/>
    <property type="match status" value="1"/>
</dbReference>
<dbReference type="Proteomes" id="UP001212152">
    <property type="component" value="Unassembled WGS sequence"/>
</dbReference>
<dbReference type="GO" id="GO:0009982">
    <property type="term" value="F:pseudouridine synthase activity"/>
    <property type="evidence" value="ECO:0007669"/>
    <property type="project" value="InterPro"/>
</dbReference>
<dbReference type="GO" id="GO:0005634">
    <property type="term" value="C:nucleus"/>
    <property type="evidence" value="ECO:0007669"/>
    <property type="project" value="TreeGrafter"/>
</dbReference>
<feature type="region of interest" description="Disordered" evidence="3">
    <location>
        <begin position="243"/>
        <end position="268"/>
    </location>
</feature>
<feature type="compositionally biased region" description="Gly residues" evidence="3">
    <location>
        <begin position="258"/>
        <end position="268"/>
    </location>
</feature>
<evidence type="ECO:0000256" key="1">
    <source>
        <dbReference type="ARBA" id="ARBA00007953"/>
    </source>
</evidence>
<evidence type="ECO:0000313" key="5">
    <source>
        <dbReference type="EMBL" id="KAJ3173412.1"/>
    </source>
</evidence>
<dbReference type="PIRSF" id="PIRSF037016">
    <property type="entry name" value="Pseudouridin_synth_euk_prd"/>
    <property type="match status" value="1"/>
</dbReference>
<gene>
    <name evidence="5" type="ORF">HDU87_007573</name>
</gene>
<comment type="similarity">
    <text evidence="1">Belongs to the pseudouridine synthase TruD family.</text>
</comment>
<dbReference type="InterPro" id="IPR042214">
    <property type="entry name" value="TruD_catalytic"/>
</dbReference>
<dbReference type="EMBL" id="JADGJQ010000070">
    <property type="protein sequence ID" value="KAJ3173412.1"/>
    <property type="molecule type" value="Genomic_DNA"/>
</dbReference>
<protein>
    <recommendedName>
        <fullName evidence="4">TRUD domain-containing protein</fullName>
    </recommendedName>
</protein>
<feature type="region of interest" description="Disordered" evidence="3">
    <location>
        <begin position="565"/>
        <end position="597"/>
    </location>
</feature>
<feature type="region of interest" description="Disordered" evidence="3">
    <location>
        <begin position="747"/>
        <end position="770"/>
    </location>
</feature>
<evidence type="ECO:0000256" key="3">
    <source>
        <dbReference type="SAM" id="MobiDB-lite"/>
    </source>
</evidence>
<feature type="compositionally biased region" description="Polar residues" evidence="3">
    <location>
        <begin position="1"/>
        <end position="20"/>
    </location>
</feature>
<feature type="region of interest" description="Disordered" evidence="3">
    <location>
        <begin position="1"/>
        <end position="63"/>
    </location>
</feature>
<dbReference type="InterPro" id="IPR001656">
    <property type="entry name" value="PsdUridine_synth_TruD"/>
</dbReference>
<reference evidence="5" key="1">
    <citation type="submission" date="2020-05" db="EMBL/GenBank/DDBJ databases">
        <title>Phylogenomic resolution of chytrid fungi.</title>
        <authorList>
            <person name="Stajich J.E."/>
            <person name="Amses K."/>
            <person name="Simmons R."/>
            <person name="Seto K."/>
            <person name="Myers J."/>
            <person name="Bonds A."/>
            <person name="Quandt C.A."/>
            <person name="Barry K."/>
            <person name="Liu P."/>
            <person name="Grigoriev I."/>
            <person name="Longcore J.E."/>
            <person name="James T.Y."/>
        </authorList>
    </citation>
    <scope>NUCLEOTIDE SEQUENCE</scope>
    <source>
        <strain evidence="5">JEL0379</strain>
    </source>
</reference>
<evidence type="ECO:0000256" key="2">
    <source>
        <dbReference type="ARBA" id="ARBA00023235"/>
    </source>
</evidence>
<feature type="compositionally biased region" description="Low complexity" evidence="3">
    <location>
        <begin position="576"/>
        <end position="590"/>
    </location>
</feature>
<dbReference type="GO" id="GO:0001522">
    <property type="term" value="P:pseudouridine synthesis"/>
    <property type="evidence" value="ECO:0007669"/>
    <property type="project" value="InterPro"/>
</dbReference>
<feature type="compositionally biased region" description="Basic and acidic residues" evidence="3">
    <location>
        <begin position="52"/>
        <end position="63"/>
    </location>
</feature>
<organism evidence="5 6">
    <name type="scientific">Geranomyces variabilis</name>
    <dbReference type="NCBI Taxonomy" id="109894"/>
    <lineage>
        <taxon>Eukaryota</taxon>
        <taxon>Fungi</taxon>
        <taxon>Fungi incertae sedis</taxon>
        <taxon>Chytridiomycota</taxon>
        <taxon>Chytridiomycota incertae sedis</taxon>
        <taxon>Chytridiomycetes</taxon>
        <taxon>Spizellomycetales</taxon>
        <taxon>Powellomycetaceae</taxon>
        <taxon>Geranomyces</taxon>
    </lineage>
</organism>
<comment type="caution">
    <text evidence="5">The sequence shown here is derived from an EMBL/GenBank/DDBJ whole genome shotgun (WGS) entry which is preliminary data.</text>
</comment>
<dbReference type="CDD" id="cd02576">
    <property type="entry name" value="PseudoU_synth_ScPUS7"/>
    <property type="match status" value="1"/>
</dbReference>